<dbReference type="AlphaFoldDB" id="A0A8T0BNQ5"/>
<evidence type="ECO:0000256" key="10">
    <source>
        <dbReference type="ARBA" id="ARBA00023203"/>
    </source>
</evidence>
<protein>
    <recommendedName>
        <fullName evidence="13">Calponin</fullName>
    </recommendedName>
</protein>
<dbReference type="GO" id="GO:0015629">
    <property type="term" value="C:actin cytoskeleton"/>
    <property type="evidence" value="ECO:0007669"/>
    <property type="project" value="TreeGrafter"/>
</dbReference>
<keyword evidence="9" id="KW-0472">Membrane</keyword>
<evidence type="ECO:0000256" key="3">
    <source>
        <dbReference type="ARBA" id="ARBA00009731"/>
    </source>
</evidence>
<dbReference type="InterPro" id="IPR001715">
    <property type="entry name" value="CH_dom"/>
</dbReference>
<dbReference type="GO" id="GO:0007015">
    <property type="term" value="P:actin filament organization"/>
    <property type="evidence" value="ECO:0007669"/>
    <property type="project" value="TreeGrafter"/>
</dbReference>
<dbReference type="GO" id="GO:0005789">
    <property type="term" value="C:endoplasmic reticulum membrane"/>
    <property type="evidence" value="ECO:0007669"/>
    <property type="project" value="UniProtKB-SubCell"/>
</dbReference>
<keyword evidence="8" id="KW-1133">Transmembrane helix</keyword>
<accession>A0A8T0BNQ5</accession>
<evidence type="ECO:0000256" key="8">
    <source>
        <dbReference type="ARBA" id="ARBA00022989"/>
    </source>
</evidence>
<dbReference type="PANTHER" id="PTHR47385">
    <property type="entry name" value="CALPONIN"/>
    <property type="match status" value="1"/>
</dbReference>
<keyword evidence="6" id="KW-0256">Endoplasmic reticulum</keyword>
<organism evidence="16 17">
    <name type="scientific">Silurus meridionalis</name>
    <name type="common">Southern catfish</name>
    <name type="synonym">Silurus soldatovi meridionalis</name>
    <dbReference type="NCBI Taxonomy" id="175797"/>
    <lineage>
        <taxon>Eukaryota</taxon>
        <taxon>Metazoa</taxon>
        <taxon>Chordata</taxon>
        <taxon>Craniata</taxon>
        <taxon>Vertebrata</taxon>
        <taxon>Euteleostomi</taxon>
        <taxon>Actinopterygii</taxon>
        <taxon>Neopterygii</taxon>
        <taxon>Teleostei</taxon>
        <taxon>Ostariophysi</taxon>
        <taxon>Siluriformes</taxon>
        <taxon>Siluridae</taxon>
        <taxon>Silurus</taxon>
    </lineage>
</organism>
<evidence type="ECO:0000259" key="15">
    <source>
        <dbReference type="PROSITE" id="PS50021"/>
    </source>
</evidence>
<dbReference type="PROSITE" id="PS01052">
    <property type="entry name" value="CALPONIN_1"/>
    <property type="match status" value="2"/>
</dbReference>
<keyword evidence="5" id="KW-0677">Repeat</keyword>
<evidence type="ECO:0000313" key="17">
    <source>
        <dbReference type="Proteomes" id="UP000606274"/>
    </source>
</evidence>
<evidence type="ECO:0000256" key="14">
    <source>
        <dbReference type="SAM" id="MobiDB-lite"/>
    </source>
</evidence>
<evidence type="ECO:0000256" key="5">
    <source>
        <dbReference type="ARBA" id="ARBA00022737"/>
    </source>
</evidence>
<dbReference type="InterPro" id="IPR050606">
    <property type="entry name" value="Calponin-like"/>
</dbReference>
<dbReference type="InterPro" id="IPR003096">
    <property type="entry name" value="SM22_calponin"/>
</dbReference>
<evidence type="ECO:0000256" key="2">
    <source>
        <dbReference type="ARBA" id="ARBA00009631"/>
    </source>
</evidence>
<feature type="domain" description="Calponin-homology (CH)" evidence="15">
    <location>
        <begin position="220"/>
        <end position="324"/>
    </location>
</feature>
<evidence type="ECO:0000256" key="13">
    <source>
        <dbReference type="RuleBase" id="RU361224"/>
    </source>
</evidence>
<comment type="subunit">
    <text evidence="12">Forms with ALG13 the active heterodimeric UDP-N-acetylglucosamine transferase complex.</text>
</comment>
<dbReference type="InterPro" id="IPR000557">
    <property type="entry name" value="Calponin_repeat"/>
</dbReference>
<evidence type="ECO:0000313" key="16">
    <source>
        <dbReference type="EMBL" id="KAF7708644.1"/>
    </source>
</evidence>
<dbReference type="PROSITE" id="PS50021">
    <property type="entry name" value="CH"/>
    <property type="match status" value="1"/>
</dbReference>
<feature type="region of interest" description="Disordered" evidence="14">
    <location>
        <begin position="473"/>
        <end position="523"/>
    </location>
</feature>
<comment type="function">
    <text evidence="11 13">Thin filament-associated protein that is implicated in the regulation and modulation of smooth muscle contraction. It is capable of binding to actin, calmodulin and tropomyosin. The interaction of calponin with actin inhibits the actomyosin Mg-ATPase activity.</text>
</comment>
<proteinExistence type="inferred from homology"/>
<evidence type="ECO:0000256" key="12">
    <source>
        <dbReference type="ARBA" id="ARBA00063014"/>
    </source>
</evidence>
<comment type="similarity">
    <text evidence="3">Belongs to the ALG14 family.</text>
</comment>
<dbReference type="PRINTS" id="PR00888">
    <property type="entry name" value="SM22CALPONIN"/>
</dbReference>
<evidence type="ECO:0000256" key="4">
    <source>
        <dbReference type="ARBA" id="ARBA00022692"/>
    </source>
</evidence>
<evidence type="ECO:0000256" key="11">
    <source>
        <dbReference type="ARBA" id="ARBA00025109"/>
    </source>
</evidence>
<dbReference type="Proteomes" id="UP000606274">
    <property type="component" value="Unassembled WGS sequence"/>
</dbReference>
<comment type="similarity">
    <text evidence="2 13">Belongs to the calponin family.</text>
</comment>
<dbReference type="Gene3D" id="1.10.418.10">
    <property type="entry name" value="Calponin-like domain"/>
    <property type="match status" value="1"/>
</dbReference>
<dbReference type="SUPFAM" id="SSF47576">
    <property type="entry name" value="Calponin-homology domain, CH-domain"/>
    <property type="match status" value="1"/>
</dbReference>
<dbReference type="Pfam" id="PF08660">
    <property type="entry name" value="Alg14"/>
    <property type="match status" value="1"/>
</dbReference>
<evidence type="ECO:0000256" key="6">
    <source>
        <dbReference type="ARBA" id="ARBA00022824"/>
    </source>
</evidence>
<dbReference type="SUPFAM" id="SSF53756">
    <property type="entry name" value="UDP-Glycosyltransferase/glycogen phosphorylase"/>
    <property type="match status" value="1"/>
</dbReference>
<comment type="caution">
    <text evidence="16">The sequence shown here is derived from an EMBL/GenBank/DDBJ whole genome shotgun (WGS) entry which is preliminary data.</text>
</comment>
<keyword evidence="4" id="KW-0812">Transmembrane</keyword>
<dbReference type="SMART" id="SM00033">
    <property type="entry name" value="CH"/>
    <property type="match status" value="1"/>
</dbReference>
<dbReference type="FunFam" id="3.40.50.2000:FF:000098">
    <property type="entry name" value="UDP-N-acetylglucosamine transferase subunit ALG14 homolog"/>
    <property type="match status" value="1"/>
</dbReference>
<dbReference type="PRINTS" id="PR00889">
    <property type="entry name" value="CALPONIN"/>
</dbReference>
<dbReference type="InterPro" id="IPR001997">
    <property type="entry name" value="Calponin/LIMCH1"/>
</dbReference>
<sequence>MFSSVFCGVLCGAFLVLILFLLRVIVLRTGAKCKPAEKGSVCVLVVAGSGGHTTEIIRLMGSLSQSYTPRHYVIADTDKMSEEKIRTFEASKEKAAHFTIHRIPRSREVRQSWGSSVLSSIYALLYSLPLVFRLRPDMVLCNGPGTCIPLCAAGWLLGILGLKRVLLVYVESICRVESLSLSGKILYHFADYYFVQWKPLQDKYPKSIYIGRIIAQKYDMQKEEELRFWIEEVTGMPIGDNFQKGLKDGVILCELINKLQPGSIKKINHSQLNWHKLENLGNFIKAILTYGLKPNDIFEANDLFENGNMTQVQTTLLALASMAKTKGLDTKVDIGVKYADKQERRFDDEKMKAGQCVIGLQMGTNKCASQAGMTAYGTRRHLYDPKTQTDKPYDQTTISLQMGTNKGASQAGMSAPGTRRDIFDQKVAVQPLDNSTISLQMGTNKVASQKGMSVYGLGRQVYDPKYCAPATEPITHANGSQGTGTNGSEISDSDYQAEYQEEEYQGNYHDEYSGHYNDQGIDY</sequence>
<dbReference type="GO" id="GO:0005516">
    <property type="term" value="F:calmodulin binding"/>
    <property type="evidence" value="ECO:0007669"/>
    <property type="project" value="UniProtKB-KW"/>
</dbReference>
<dbReference type="CDD" id="cd21284">
    <property type="entry name" value="CH_CNN3"/>
    <property type="match status" value="1"/>
</dbReference>
<evidence type="ECO:0000256" key="1">
    <source>
        <dbReference type="ARBA" id="ARBA00004389"/>
    </source>
</evidence>
<dbReference type="InterPro" id="IPR013969">
    <property type="entry name" value="Oligosacch_biosynth_Alg14"/>
</dbReference>
<reference evidence="16" key="1">
    <citation type="submission" date="2020-08" db="EMBL/GenBank/DDBJ databases">
        <title>Chromosome-level assembly of Southern catfish (Silurus meridionalis) provides insights into visual adaptation to the nocturnal and benthic lifestyles.</title>
        <authorList>
            <person name="Zhang Y."/>
            <person name="Wang D."/>
            <person name="Peng Z."/>
        </authorList>
    </citation>
    <scope>NUCLEOTIDE SEQUENCE</scope>
    <source>
        <strain evidence="16">SWU-2019-XX</strain>
        <tissue evidence="16">Muscle</tissue>
    </source>
</reference>
<keyword evidence="17" id="KW-1185">Reference proteome</keyword>
<gene>
    <name evidence="16" type="ORF">HF521_017701</name>
</gene>
<comment type="subcellular location">
    <subcellularLocation>
        <location evidence="1">Endoplasmic reticulum membrane</location>
        <topology evidence="1">Single-pass membrane protein</topology>
    </subcellularLocation>
</comment>
<dbReference type="InterPro" id="IPR036872">
    <property type="entry name" value="CH_dom_sf"/>
</dbReference>
<keyword evidence="7 13" id="KW-0112">Calmodulin-binding</keyword>
<dbReference type="Pfam" id="PF00307">
    <property type="entry name" value="CH"/>
    <property type="match status" value="1"/>
</dbReference>
<dbReference type="PROSITE" id="PS51122">
    <property type="entry name" value="CALPONIN_2"/>
    <property type="match status" value="3"/>
</dbReference>
<dbReference type="GO" id="GO:0006488">
    <property type="term" value="P:dolichol-linked oligosaccharide biosynthetic process"/>
    <property type="evidence" value="ECO:0007669"/>
    <property type="project" value="InterPro"/>
</dbReference>
<dbReference type="EMBL" id="JABFDY010000004">
    <property type="protein sequence ID" value="KAF7708644.1"/>
    <property type="molecule type" value="Genomic_DNA"/>
</dbReference>
<name>A0A8T0BNQ5_SILME</name>
<dbReference type="Pfam" id="PF00402">
    <property type="entry name" value="Calponin"/>
    <property type="match status" value="3"/>
</dbReference>
<keyword evidence="10 13" id="KW-0009">Actin-binding</keyword>
<dbReference type="GO" id="GO:0051015">
    <property type="term" value="F:actin filament binding"/>
    <property type="evidence" value="ECO:0007669"/>
    <property type="project" value="TreeGrafter"/>
</dbReference>
<dbReference type="GO" id="GO:0031032">
    <property type="term" value="P:actomyosin structure organization"/>
    <property type="evidence" value="ECO:0007669"/>
    <property type="project" value="InterPro"/>
</dbReference>
<evidence type="ECO:0000256" key="9">
    <source>
        <dbReference type="ARBA" id="ARBA00023136"/>
    </source>
</evidence>
<dbReference type="PANTHER" id="PTHR47385:SF17">
    <property type="entry name" value="CALPONIN-3"/>
    <property type="match status" value="1"/>
</dbReference>
<evidence type="ECO:0000256" key="7">
    <source>
        <dbReference type="ARBA" id="ARBA00022860"/>
    </source>
</evidence>